<keyword evidence="3" id="KW-1185">Reference proteome</keyword>
<dbReference type="AlphaFoldDB" id="A0A9W7ESE3"/>
<proteinExistence type="predicted"/>
<evidence type="ECO:0000313" key="2">
    <source>
        <dbReference type="EMBL" id="GMH89012.1"/>
    </source>
</evidence>
<reference evidence="3" key="1">
    <citation type="journal article" date="2023" name="Commun. Biol.">
        <title>Genome analysis of Parmales, the sister group of diatoms, reveals the evolutionary specialization of diatoms from phago-mixotrophs to photoautotrophs.</title>
        <authorList>
            <person name="Ban H."/>
            <person name="Sato S."/>
            <person name="Yoshikawa S."/>
            <person name="Yamada K."/>
            <person name="Nakamura Y."/>
            <person name="Ichinomiya M."/>
            <person name="Sato N."/>
            <person name="Blanc-Mathieu R."/>
            <person name="Endo H."/>
            <person name="Kuwata A."/>
            <person name="Ogata H."/>
        </authorList>
    </citation>
    <scope>NUCLEOTIDE SEQUENCE [LARGE SCALE GENOMIC DNA]</scope>
    <source>
        <strain evidence="3">NIES 3699</strain>
    </source>
</reference>
<protein>
    <submittedName>
        <fullName evidence="2">Uncharacterized protein</fullName>
    </submittedName>
</protein>
<dbReference type="Proteomes" id="UP001165160">
    <property type="component" value="Unassembled WGS sequence"/>
</dbReference>
<accession>A0A9W7ESE3</accession>
<comment type="caution">
    <text evidence="2">The sequence shown here is derived from an EMBL/GenBank/DDBJ whole genome shotgun (WGS) entry which is preliminary data.</text>
</comment>
<sequence>MQPSIEVILTDSGNIVNEKKDKKLYDDSGNIVASRGVDSSSNYINDKNLYDDYGNIVGSVGEDEYSCDKKMLDYEGNIVKPELLQRHIFNKQRSFDERTKEYDEESFGDDFKGGGSELAEKEEGNEKNDKKLYDDEGNIVTLPSTDESGYPNDTKLYDDEGNIVGRCGVSVFDSSGYPNDTKVYDDEGNVVATTLQRHMFNKQRSFEERTKRYDDEGGVVLSGNDSF</sequence>
<evidence type="ECO:0000313" key="3">
    <source>
        <dbReference type="Proteomes" id="UP001165160"/>
    </source>
</evidence>
<feature type="compositionally biased region" description="Basic and acidic residues" evidence="1">
    <location>
        <begin position="118"/>
        <end position="134"/>
    </location>
</feature>
<dbReference type="EMBL" id="BRXX01000089">
    <property type="protein sequence ID" value="GMH89012.1"/>
    <property type="molecule type" value="Genomic_DNA"/>
</dbReference>
<evidence type="ECO:0000256" key="1">
    <source>
        <dbReference type="SAM" id="MobiDB-lite"/>
    </source>
</evidence>
<organism evidence="2 3">
    <name type="scientific">Triparma verrucosa</name>
    <dbReference type="NCBI Taxonomy" id="1606542"/>
    <lineage>
        <taxon>Eukaryota</taxon>
        <taxon>Sar</taxon>
        <taxon>Stramenopiles</taxon>
        <taxon>Ochrophyta</taxon>
        <taxon>Bolidophyceae</taxon>
        <taxon>Parmales</taxon>
        <taxon>Triparmaceae</taxon>
        <taxon>Triparma</taxon>
    </lineage>
</organism>
<gene>
    <name evidence="2" type="ORF">TrVE_jg13177</name>
</gene>
<feature type="region of interest" description="Disordered" evidence="1">
    <location>
        <begin position="99"/>
        <end position="152"/>
    </location>
</feature>
<name>A0A9W7ESE3_9STRA</name>